<gene>
    <name evidence="2" type="ORF">LCGC14_1759840</name>
</gene>
<evidence type="ECO:0000256" key="1">
    <source>
        <dbReference type="SAM" id="MobiDB-lite"/>
    </source>
</evidence>
<reference evidence="2" key="1">
    <citation type="journal article" date="2015" name="Nature">
        <title>Complex archaea that bridge the gap between prokaryotes and eukaryotes.</title>
        <authorList>
            <person name="Spang A."/>
            <person name="Saw J.H."/>
            <person name="Jorgensen S.L."/>
            <person name="Zaremba-Niedzwiedzka K."/>
            <person name="Martijn J."/>
            <person name="Lind A.E."/>
            <person name="van Eijk R."/>
            <person name="Schleper C."/>
            <person name="Guy L."/>
            <person name="Ettema T.J."/>
        </authorList>
    </citation>
    <scope>NUCLEOTIDE SEQUENCE</scope>
</reference>
<dbReference type="EMBL" id="LAZR01016353">
    <property type="protein sequence ID" value="KKM04880.1"/>
    <property type="molecule type" value="Genomic_DNA"/>
</dbReference>
<accession>A0A0F9H1G6</accession>
<organism evidence="2">
    <name type="scientific">marine sediment metagenome</name>
    <dbReference type="NCBI Taxonomy" id="412755"/>
    <lineage>
        <taxon>unclassified sequences</taxon>
        <taxon>metagenomes</taxon>
        <taxon>ecological metagenomes</taxon>
    </lineage>
</organism>
<protein>
    <submittedName>
        <fullName evidence="2">Uncharacterized protein</fullName>
    </submittedName>
</protein>
<feature type="compositionally biased region" description="Gly residues" evidence="1">
    <location>
        <begin position="1"/>
        <end position="11"/>
    </location>
</feature>
<comment type="caution">
    <text evidence="2">The sequence shown here is derived from an EMBL/GenBank/DDBJ whole genome shotgun (WGS) entry which is preliminary data.</text>
</comment>
<proteinExistence type="predicted"/>
<feature type="region of interest" description="Disordered" evidence="1">
    <location>
        <begin position="42"/>
        <end position="64"/>
    </location>
</feature>
<name>A0A0F9H1G6_9ZZZZ</name>
<feature type="compositionally biased region" description="Basic and acidic residues" evidence="1">
    <location>
        <begin position="52"/>
        <end position="64"/>
    </location>
</feature>
<feature type="non-terminal residue" evidence="2">
    <location>
        <position position="1"/>
    </location>
</feature>
<dbReference type="AlphaFoldDB" id="A0A0F9H1G6"/>
<feature type="region of interest" description="Disordered" evidence="1">
    <location>
        <begin position="1"/>
        <end position="23"/>
    </location>
</feature>
<evidence type="ECO:0000313" key="2">
    <source>
        <dbReference type="EMBL" id="KKM04880.1"/>
    </source>
</evidence>
<sequence>SIGGQLAGGAGVKFTTPADARSAGFRTADEIQKLIKELRLQGKLPQADEGEGGNKRARLDAAAK</sequence>